<dbReference type="Proteomes" id="UP000014071">
    <property type="component" value="Unassembled WGS sequence"/>
</dbReference>
<gene>
    <name evidence="1" type="ORF">PHSY_006074</name>
</gene>
<sequence length="114" mass="12498">MRRTVHSDRSSSEEFASVSDQIRIAELHSSQRKGLDLGRCSRDTTSSFGSGITTMVGSLIETLHDRNCGCSGFPIRVERSMLGSDTLLLSNPNMAAHKVGHLNFLLQSSRFALD</sequence>
<dbReference type="GO" id="GO:0004386">
    <property type="term" value="F:helicase activity"/>
    <property type="evidence" value="ECO:0007669"/>
    <property type="project" value="UniProtKB-KW"/>
</dbReference>
<dbReference type="GeneID" id="24111346"/>
<keyword evidence="1" id="KW-0067">ATP-binding</keyword>
<protein>
    <submittedName>
        <fullName evidence="1">DNA replication ATP-dependent helicase dna2</fullName>
    </submittedName>
</protein>
<name>R9PK44_PSEHS</name>
<proteinExistence type="predicted"/>
<keyword evidence="1" id="KW-0347">Helicase</keyword>
<dbReference type="AlphaFoldDB" id="R9PK44"/>
<evidence type="ECO:0000313" key="1">
    <source>
        <dbReference type="EMBL" id="GAC98480.1"/>
    </source>
</evidence>
<keyword evidence="1" id="KW-0547">Nucleotide-binding</keyword>
<accession>R9PK44</accession>
<dbReference type="RefSeq" id="XP_012192067.1">
    <property type="nucleotide sequence ID" value="XM_012336677.1"/>
</dbReference>
<keyword evidence="2" id="KW-1185">Reference proteome</keyword>
<dbReference type="HOGENOM" id="CLU_2122150_0_0_1"/>
<organism evidence="1 2">
    <name type="scientific">Pseudozyma hubeiensis (strain SY62)</name>
    <name type="common">Yeast</name>
    <dbReference type="NCBI Taxonomy" id="1305764"/>
    <lineage>
        <taxon>Eukaryota</taxon>
        <taxon>Fungi</taxon>
        <taxon>Dikarya</taxon>
        <taxon>Basidiomycota</taxon>
        <taxon>Ustilaginomycotina</taxon>
        <taxon>Ustilaginomycetes</taxon>
        <taxon>Ustilaginales</taxon>
        <taxon>Ustilaginaceae</taxon>
        <taxon>Pseudozyma</taxon>
    </lineage>
</organism>
<keyword evidence="1" id="KW-0378">Hydrolase</keyword>
<evidence type="ECO:0000313" key="2">
    <source>
        <dbReference type="Proteomes" id="UP000014071"/>
    </source>
</evidence>
<dbReference type="EMBL" id="DF238820">
    <property type="protein sequence ID" value="GAC98480.1"/>
    <property type="molecule type" value="Genomic_DNA"/>
</dbReference>
<reference evidence="2" key="1">
    <citation type="journal article" date="2013" name="Genome Announc.">
        <title>Draft genome sequence of the basidiomycetous yeast-like fungus Pseudozyma hubeiensis SY62, which produces an abundant amount of the biosurfactant mannosylerythritol lipids.</title>
        <authorList>
            <person name="Konishi M."/>
            <person name="Hatada Y."/>
            <person name="Horiuchi J."/>
        </authorList>
    </citation>
    <scope>NUCLEOTIDE SEQUENCE [LARGE SCALE GENOMIC DNA]</scope>
    <source>
        <strain evidence="2">SY62</strain>
    </source>
</reference>